<dbReference type="SUPFAM" id="SSF47473">
    <property type="entry name" value="EF-hand"/>
    <property type="match status" value="2"/>
</dbReference>
<feature type="region of interest" description="Disordered" evidence="3">
    <location>
        <begin position="341"/>
        <end position="363"/>
    </location>
</feature>
<name>A0A2K1KBU9_PHYPA</name>
<protein>
    <submittedName>
        <fullName evidence="6 7">Uncharacterized protein</fullName>
    </submittedName>
</protein>
<dbReference type="GO" id="GO:0005737">
    <property type="term" value="C:cytoplasm"/>
    <property type="evidence" value="ECO:0000318"/>
    <property type="project" value="GO_Central"/>
</dbReference>
<dbReference type="PANTHER" id="PTHR11216:SF161">
    <property type="entry name" value="CALCIUM-BINDING EF HAND FAMILY PROTEIN"/>
    <property type="match status" value="1"/>
</dbReference>
<dbReference type="GO" id="GO:0005509">
    <property type="term" value="F:calcium ion binding"/>
    <property type="evidence" value="ECO:0007669"/>
    <property type="project" value="InterPro"/>
</dbReference>
<evidence type="ECO:0000313" key="8">
    <source>
        <dbReference type="Proteomes" id="UP000006727"/>
    </source>
</evidence>
<feature type="region of interest" description="Disordered" evidence="3">
    <location>
        <begin position="743"/>
        <end position="781"/>
    </location>
</feature>
<dbReference type="CDD" id="cd00052">
    <property type="entry name" value="EH"/>
    <property type="match status" value="2"/>
</dbReference>
<feature type="region of interest" description="Disordered" evidence="3">
    <location>
        <begin position="813"/>
        <end position="905"/>
    </location>
</feature>
<dbReference type="GO" id="GO:0005886">
    <property type="term" value="C:plasma membrane"/>
    <property type="evidence" value="ECO:0000318"/>
    <property type="project" value="GO_Central"/>
</dbReference>
<evidence type="ECO:0000256" key="2">
    <source>
        <dbReference type="SAM" id="Coils"/>
    </source>
</evidence>
<dbReference type="RefSeq" id="XP_024380036.1">
    <property type="nucleotide sequence ID" value="XM_024524268.2"/>
</dbReference>
<dbReference type="AlphaFoldDB" id="A0A2K1KBU9"/>
<dbReference type="SMART" id="SM00054">
    <property type="entry name" value="EFh"/>
    <property type="match status" value="4"/>
</dbReference>
<dbReference type="PaxDb" id="3218-PP1S153_92V6.1"/>
<reference evidence="6 8" key="1">
    <citation type="journal article" date="2008" name="Science">
        <title>The Physcomitrella genome reveals evolutionary insights into the conquest of land by plants.</title>
        <authorList>
            <person name="Rensing S."/>
            <person name="Lang D."/>
            <person name="Zimmer A."/>
            <person name="Terry A."/>
            <person name="Salamov A."/>
            <person name="Shapiro H."/>
            <person name="Nishiyama T."/>
            <person name="Perroud P.-F."/>
            <person name="Lindquist E."/>
            <person name="Kamisugi Y."/>
            <person name="Tanahashi T."/>
            <person name="Sakakibara K."/>
            <person name="Fujita T."/>
            <person name="Oishi K."/>
            <person name="Shin-I T."/>
            <person name="Kuroki Y."/>
            <person name="Toyoda A."/>
            <person name="Suzuki Y."/>
            <person name="Hashimoto A."/>
            <person name="Yamaguchi K."/>
            <person name="Sugano A."/>
            <person name="Kohara Y."/>
            <person name="Fujiyama A."/>
            <person name="Anterola A."/>
            <person name="Aoki S."/>
            <person name="Ashton N."/>
            <person name="Barbazuk W.B."/>
            <person name="Barker E."/>
            <person name="Bennetzen J."/>
            <person name="Bezanilla M."/>
            <person name="Blankenship R."/>
            <person name="Cho S.H."/>
            <person name="Dutcher S."/>
            <person name="Estelle M."/>
            <person name="Fawcett J.A."/>
            <person name="Gundlach H."/>
            <person name="Hanada K."/>
            <person name="Heyl A."/>
            <person name="Hicks K.A."/>
            <person name="Hugh J."/>
            <person name="Lohr M."/>
            <person name="Mayer K."/>
            <person name="Melkozernov A."/>
            <person name="Murata T."/>
            <person name="Nelson D."/>
            <person name="Pils B."/>
            <person name="Prigge M."/>
            <person name="Reiss B."/>
            <person name="Renner T."/>
            <person name="Rombauts S."/>
            <person name="Rushton P."/>
            <person name="Sanderfoot A."/>
            <person name="Schween G."/>
            <person name="Shiu S.-H."/>
            <person name="Stueber K."/>
            <person name="Theodoulou F.L."/>
            <person name="Tu H."/>
            <person name="Van de Peer Y."/>
            <person name="Verrier P.J."/>
            <person name="Waters E."/>
            <person name="Wood A."/>
            <person name="Yang L."/>
            <person name="Cove D."/>
            <person name="Cuming A."/>
            <person name="Hasebe M."/>
            <person name="Lucas S."/>
            <person name="Mishler D.B."/>
            <person name="Reski R."/>
            <person name="Grigoriev I."/>
            <person name="Quatrano R.S."/>
            <person name="Boore J.L."/>
        </authorList>
    </citation>
    <scope>NUCLEOTIDE SEQUENCE [LARGE SCALE GENOMIC DNA]</scope>
    <source>
        <strain evidence="7 8">cv. Gransden 2004</strain>
    </source>
</reference>
<gene>
    <name evidence="7" type="primary">LOC112284460</name>
    <name evidence="6" type="ORF">PHYPA_010435</name>
</gene>
<feature type="region of interest" description="Disordered" evidence="3">
    <location>
        <begin position="443"/>
        <end position="466"/>
    </location>
</feature>
<feature type="domain" description="EH" evidence="4">
    <location>
        <begin position="3"/>
        <end position="93"/>
    </location>
</feature>
<feature type="domain" description="EF-hand" evidence="5">
    <location>
        <begin position="41"/>
        <end position="71"/>
    </location>
</feature>
<dbReference type="PROSITE" id="PS00018">
    <property type="entry name" value="EF_HAND_1"/>
    <property type="match status" value="1"/>
</dbReference>
<feature type="domain" description="EF-hand" evidence="5">
    <location>
        <begin position="2"/>
        <end position="37"/>
    </location>
</feature>
<feature type="compositionally biased region" description="Pro residues" evidence="3">
    <location>
        <begin position="988"/>
        <end position="998"/>
    </location>
</feature>
<keyword evidence="8" id="KW-1185">Reference proteome</keyword>
<feature type="compositionally biased region" description="Low complexity" evidence="3">
    <location>
        <begin position="1009"/>
        <end position="1024"/>
    </location>
</feature>
<evidence type="ECO:0000313" key="6">
    <source>
        <dbReference type="EMBL" id="PNR51249.1"/>
    </source>
</evidence>
<dbReference type="Gramene" id="Pp3c7_15640V3.2">
    <property type="protein sequence ID" value="Pp3c7_15640V3.2"/>
    <property type="gene ID" value="Pp3c7_15640"/>
</dbReference>
<feature type="compositionally biased region" description="Pro residues" evidence="3">
    <location>
        <begin position="94"/>
        <end position="110"/>
    </location>
</feature>
<reference evidence="6 8" key="2">
    <citation type="journal article" date="2018" name="Plant J.">
        <title>The Physcomitrella patens chromosome-scale assembly reveals moss genome structure and evolution.</title>
        <authorList>
            <person name="Lang D."/>
            <person name="Ullrich K.K."/>
            <person name="Murat F."/>
            <person name="Fuchs J."/>
            <person name="Jenkins J."/>
            <person name="Haas F.B."/>
            <person name="Piednoel M."/>
            <person name="Gundlach H."/>
            <person name="Van Bel M."/>
            <person name="Meyberg R."/>
            <person name="Vives C."/>
            <person name="Morata J."/>
            <person name="Symeonidi A."/>
            <person name="Hiss M."/>
            <person name="Muchero W."/>
            <person name="Kamisugi Y."/>
            <person name="Saleh O."/>
            <person name="Blanc G."/>
            <person name="Decker E.L."/>
            <person name="van Gessel N."/>
            <person name="Grimwood J."/>
            <person name="Hayes R.D."/>
            <person name="Graham S.W."/>
            <person name="Gunter L.E."/>
            <person name="McDaniel S.F."/>
            <person name="Hoernstein S.N.W."/>
            <person name="Larsson A."/>
            <person name="Li F.W."/>
            <person name="Perroud P.F."/>
            <person name="Phillips J."/>
            <person name="Ranjan P."/>
            <person name="Rokshar D.S."/>
            <person name="Rothfels C.J."/>
            <person name="Schneider L."/>
            <person name="Shu S."/>
            <person name="Stevenson D.W."/>
            <person name="Thummler F."/>
            <person name="Tillich M."/>
            <person name="Villarreal Aguilar J.C."/>
            <person name="Widiez T."/>
            <person name="Wong G.K."/>
            <person name="Wymore A."/>
            <person name="Zhang Y."/>
            <person name="Zimmer A.D."/>
            <person name="Quatrano R.S."/>
            <person name="Mayer K.F.X."/>
            <person name="Goodstein D."/>
            <person name="Casacuberta J.M."/>
            <person name="Vandepoele K."/>
            <person name="Reski R."/>
            <person name="Cuming A.C."/>
            <person name="Tuskan G.A."/>
            <person name="Maumus F."/>
            <person name="Salse J."/>
            <person name="Schmutz J."/>
            <person name="Rensing S.A."/>
        </authorList>
    </citation>
    <scope>NUCLEOTIDE SEQUENCE [LARGE SCALE GENOMIC DNA]</scope>
    <source>
        <strain evidence="7 8">cv. Gransden 2004</strain>
    </source>
</reference>
<feature type="region of interest" description="Disordered" evidence="3">
    <location>
        <begin position="918"/>
        <end position="959"/>
    </location>
</feature>
<accession>A0A2K1KBU9</accession>
<dbReference type="KEGG" id="ppp:112284460"/>
<feature type="compositionally biased region" description="Basic and acidic residues" evidence="3">
    <location>
        <begin position="746"/>
        <end position="755"/>
    </location>
</feature>
<reference evidence="7" key="3">
    <citation type="submission" date="2020-12" db="UniProtKB">
        <authorList>
            <consortium name="EnsemblPlants"/>
        </authorList>
    </citation>
    <scope>IDENTIFICATION</scope>
</reference>
<feature type="domain" description="EF-hand" evidence="5">
    <location>
        <begin position="402"/>
        <end position="435"/>
    </location>
</feature>
<dbReference type="InterPro" id="IPR000261">
    <property type="entry name" value="EH_dom"/>
</dbReference>
<organism evidence="6">
    <name type="scientific">Physcomitrium patens</name>
    <name type="common">Spreading-leaved earth moss</name>
    <name type="synonym">Physcomitrella patens</name>
    <dbReference type="NCBI Taxonomy" id="3218"/>
    <lineage>
        <taxon>Eukaryota</taxon>
        <taxon>Viridiplantae</taxon>
        <taxon>Streptophyta</taxon>
        <taxon>Embryophyta</taxon>
        <taxon>Bryophyta</taxon>
        <taxon>Bryophytina</taxon>
        <taxon>Bryopsida</taxon>
        <taxon>Funariidae</taxon>
        <taxon>Funariales</taxon>
        <taxon>Funariaceae</taxon>
        <taxon>Physcomitrium</taxon>
    </lineage>
</organism>
<dbReference type="FunCoup" id="A0A2K1KBU9">
    <property type="interactions" value="2983"/>
</dbReference>
<feature type="domain" description="EH" evidence="4">
    <location>
        <begin position="367"/>
        <end position="447"/>
    </location>
</feature>
<dbReference type="Proteomes" id="UP000006727">
    <property type="component" value="Chromosome 7"/>
</dbReference>
<dbReference type="GeneID" id="112284460"/>
<keyword evidence="1" id="KW-0106">Calcium</keyword>
<evidence type="ECO:0000313" key="7">
    <source>
        <dbReference type="EnsemblPlants" id="Pp3c7_15640V3.1"/>
    </source>
</evidence>
<sequence length="1065" mass="114598">MANAAVFDSFFRMADLDRDGRISGSEAVGFFQGSGLPQATLAKVWQFSDRSHTGFLSRHEFNNALKLVTIAQTGRDLTPELVNGALNGPTSSHIPPPRINTPTPPSPPARAPSVASQGSYAQQFPAQNDQAYQLSTWGGYSDTPQFASLRGGVPAMSKPQGCYSSVGNISQGTPSLPQQSRPSFPSTGQGMTETRPTLGGLMGTYSHLSGAQFSSVIGSAGSGLQSAADSRFPGPNTSSALLSTGGSLPSSTSLSAFQAGGAGGLKTGPESTSIGDLYGTPASTSLAAGSYSIKAKSTSEAQGFGVTSRRSSVDPVALAPTTLSSSTSLVANSTRFSQTPLMGPVYGTRPLNEPAVTPPWPRMNQSDVQRYTRVFSKVDTDRDGKITGEQARALFLSWQQPRNILKQVWSLSDQDGDSMMSVREFCTALYLMERFREGRSLPSKLPPGIHLDDPPTLDEQMSSTPRPGYSCANWQNRENTPQVGPGYTPAPKRATLLTTREAQTRLQNLTPSGGTNVDSLMDSFWKFNDSNGKRQPAKEAPSAIRRGLEISQNEVRVETKLMEPRQKAAYYRTKLQEVVLFKTKCDNKITETTERTAAGKREVESLAKKYDEKFKAAAELNAQLAVQNSALRETQEKKLELLDALFKMDNGGDPNALLQKRADHLATDLDKLKIALRGRCQRLGVKVRESIPMEMPFGWTQNLQEKAAEWSEWGELEDPEFSVVKNLTNEVPSVEKPCAAASWGNKPEKSVENDYYHVPNNNNSAGKETALPPESAKDMLSPLRNETPARKVVSFSDDVLLFKPSSDLEIRRNRPTFSVSTTNPSERSANATEEQEFESSVSNGSPASSPPTSSPGTERGSIAPDAFSGIGSSWGFAWNDNDVDSGPRTSWNVQSKPFSTQEPLEVANQRGLIRFSGSRSSVVPDDDSFDLDSPRALTVGRSSSPAQPHERNVTNLSRSIDSFMTVAPLAIKDSNKKLSPSGGDPSPKAAPTPSPVSPSPKANSTPTLVSASSKAAPTPSSVSANPKPAPTPTQVGANPKASKRNSGFFRFFGTNQSRNRKQRSS</sequence>
<evidence type="ECO:0000256" key="3">
    <source>
        <dbReference type="SAM" id="MobiDB-lite"/>
    </source>
</evidence>
<dbReference type="GO" id="GO:0016197">
    <property type="term" value="P:endosomal transport"/>
    <property type="evidence" value="ECO:0000318"/>
    <property type="project" value="GO_Central"/>
</dbReference>
<dbReference type="PANTHER" id="PTHR11216">
    <property type="entry name" value="EH DOMAIN"/>
    <property type="match status" value="1"/>
</dbReference>
<dbReference type="EnsemblPlants" id="Pp3c7_15640V3.2">
    <property type="protein sequence ID" value="Pp3c7_15640V3.2"/>
    <property type="gene ID" value="Pp3c7_15640"/>
</dbReference>
<dbReference type="InterPro" id="IPR018247">
    <property type="entry name" value="EF_Hand_1_Ca_BS"/>
</dbReference>
<evidence type="ECO:0000259" key="5">
    <source>
        <dbReference type="PROSITE" id="PS50222"/>
    </source>
</evidence>
<dbReference type="Gene3D" id="1.10.238.10">
    <property type="entry name" value="EF-hand"/>
    <property type="match status" value="2"/>
</dbReference>
<dbReference type="STRING" id="3218.A0A2K1KBU9"/>
<feature type="compositionally biased region" description="Polar residues" evidence="3">
    <location>
        <begin position="815"/>
        <end position="832"/>
    </location>
</feature>
<dbReference type="GO" id="GO:0030674">
    <property type="term" value="F:protein-macromolecule adaptor activity"/>
    <property type="evidence" value="ECO:0000318"/>
    <property type="project" value="GO_Central"/>
</dbReference>
<proteinExistence type="predicted"/>
<evidence type="ECO:0000259" key="4">
    <source>
        <dbReference type="PROSITE" id="PS50031"/>
    </source>
</evidence>
<dbReference type="Gramene" id="Pp3c7_15640V3.1">
    <property type="protein sequence ID" value="Pp3c7_15640V3.1"/>
    <property type="gene ID" value="Pp3c7_15640"/>
</dbReference>
<dbReference type="PROSITE" id="PS50222">
    <property type="entry name" value="EF_HAND_2"/>
    <property type="match status" value="4"/>
</dbReference>
<dbReference type="OrthoDB" id="524326at2759"/>
<evidence type="ECO:0000256" key="1">
    <source>
        <dbReference type="ARBA" id="ARBA00022837"/>
    </source>
</evidence>
<feature type="compositionally biased region" description="Polar residues" evidence="3">
    <location>
        <begin position="887"/>
        <end position="902"/>
    </location>
</feature>
<feature type="region of interest" description="Disordered" evidence="3">
    <location>
        <begin position="224"/>
        <end position="245"/>
    </location>
</feature>
<dbReference type="EnsemblPlants" id="Pp3c7_15640V3.1">
    <property type="protein sequence ID" value="Pp3c7_15640V3.1"/>
    <property type="gene ID" value="Pp3c7_15640"/>
</dbReference>
<keyword evidence="2" id="KW-0175">Coiled coil</keyword>
<feature type="domain" description="EF-hand" evidence="5">
    <location>
        <begin position="366"/>
        <end position="401"/>
    </location>
</feature>
<dbReference type="SMART" id="SM00027">
    <property type="entry name" value="EH"/>
    <property type="match status" value="2"/>
</dbReference>
<feature type="region of interest" description="Disordered" evidence="3">
    <location>
        <begin position="83"/>
        <end position="115"/>
    </location>
</feature>
<feature type="coiled-coil region" evidence="2">
    <location>
        <begin position="603"/>
        <end position="637"/>
    </location>
</feature>
<feature type="region of interest" description="Disordered" evidence="3">
    <location>
        <begin position="170"/>
        <end position="191"/>
    </location>
</feature>
<dbReference type="InterPro" id="IPR002048">
    <property type="entry name" value="EF_hand_dom"/>
</dbReference>
<dbReference type="PROSITE" id="PS50031">
    <property type="entry name" value="EH"/>
    <property type="match status" value="2"/>
</dbReference>
<dbReference type="GO" id="GO:0006897">
    <property type="term" value="P:endocytosis"/>
    <property type="evidence" value="ECO:0000318"/>
    <property type="project" value="GO_Central"/>
</dbReference>
<dbReference type="EMBL" id="ABEU02000007">
    <property type="protein sequence ID" value="PNR51249.1"/>
    <property type="molecule type" value="Genomic_DNA"/>
</dbReference>
<dbReference type="Pfam" id="PF12763">
    <property type="entry name" value="EH"/>
    <property type="match status" value="2"/>
</dbReference>
<feature type="region of interest" description="Disordered" evidence="3">
    <location>
        <begin position="971"/>
        <end position="1065"/>
    </location>
</feature>
<dbReference type="InterPro" id="IPR011992">
    <property type="entry name" value="EF-hand-dom_pair"/>
</dbReference>